<keyword evidence="2" id="KW-1185">Reference proteome</keyword>
<protein>
    <recommendedName>
        <fullName evidence="3">F-box domain-containing protein</fullName>
    </recommendedName>
</protein>
<sequence length="513" mass="57390">MILLYDHAFQHLTKPSRNAPPTSIKMREPSLTERIQARAGLTNEILCDEEVAIVRKLLLKAEAMLSQIKASNSIQSRIVERCSLQNITEDIVRYRVAIAPHKKLPSELLSYIFLLCLGNGSATWPPKLNDPPWIFGYICSRWRCVSQDEPSLWTSFMILGSNKDKTIGDLQPLAEDVIARSKEYTLSMVLEGPMLVLDFPSFDNDLWKMASYGKIPAVDNAPNLRKVALYYMDDHSIPLFSKSQFNINWAQLTSLTFFQISPSPPSALDIIREAVNLVEFHYMRALGPFVGFGEKGPNLSPLIVHHNLQIVRLGLEESNDLGFFVEKLTLPLLKSFENSGSQIFEPSVLLHPAMLTFITRSSESLRVLSLSGKAKMPWMNEMFGAMPGLVELHLTDGYPIPPSTFHLMSDGSILPALEVLVCETLSVCALVEFLECRINGLTCPSIRHADIRGSEESLSIDDITREDDMFIKIQLFLEGAGRNISIVIHDSPMSYALGKRGEEGNGLFEFLGS</sequence>
<dbReference type="EMBL" id="MU150290">
    <property type="protein sequence ID" value="KAF9461050.1"/>
    <property type="molecule type" value="Genomic_DNA"/>
</dbReference>
<evidence type="ECO:0008006" key="3">
    <source>
        <dbReference type="Google" id="ProtNLM"/>
    </source>
</evidence>
<dbReference type="AlphaFoldDB" id="A0A9P6CGA8"/>
<organism evidence="1 2">
    <name type="scientific">Collybia nuda</name>
    <dbReference type="NCBI Taxonomy" id="64659"/>
    <lineage>
        <taxon>Eukaryota</taxon>
        <taxon>Fungi</taxon>
        <taxon>Dikarya</taxon>
        <taxon>Basidiomycota</taxon>
        <taxon>Agaricomycotina</taxon>
        <taxon>Agaricomycetes</taxon>
        <taxon>Agaricomycetidae</taxon>
        <taxon>Agaricales</taxon>
        <taxon>Tricholomatineae</taxon>
        <taxon>Clitocybaceae</taxon>
        <taxon>Collybia</taxon>
    </lineage>
</organism>
<proteinExistence type="predicted"/>
<comment type="caution">
    <text evidence="1">The sequence shown here is derived from an EMBL/GenBank/DDBJ whole genome shotgun (WGS) entry which is preliminary data.</text>
</comment>
<evidence type="ECO:0000313" key="1">
    <source>
        <dbReference type="EMBL" id="KAF9461050.1"/>
    </source>
</evidence>
<evidence type="ECO:0000313" key="2">
    <source>
        <dbReference type="Proteomes" id="UP000807353"/>
    </source>
</evidence>
<gene>
    <name evidence="1" type="ORF">BDZ94DRAFT_1374309</name>
</gene>
<reference evidence="1" key="1">
    <citation type="submission" date="2020-11" db="EMBL/GenBank/DDBJ databases">
        <authorList>
            <consortium name="DOE Joint Genome Institute"/>
            <person name="Ahrendt S."/>
            <person name="Riley R."/>
            <person name="Andreopoulos W."/>
            <person name="Labutti K."/>
            <person name="Pangilinan J."/>
            <person name="Ruiz-Duenas F.J."/>
            <person name="Barrasa J.M."/>
            <person name="Sanchez-Garcia M."/>
            <person name="Camarero S."/>
            <person name="Miyauchi S."/>
            <person name="Serrano A."/>
            <person name="Linde D."/>
            <person name="Babiker R."/>
            <person name="Drula E."/>
            <person name="Ayuso-Fernandez I."/>
            <person name="Pacheco R."/>
            <person name="Padilla G."/>
            <person name="Ferreira P."/>
            <person name="Barriuso J."/>
            <person name="Kellner H."/>
            <person name="Castanera R."/>
            <person name="Alfaro M."/>
            <person name="Ramirez L."/>
            <person name="Pisabarro A.G."/>
            <person name="Kuo A."/>
            <person name="Tritt A."/>
            <person name="Lipzen A."/>
            <person name="He G."/>
            <person name="Yan M."/>
            <person name="Ng V."/>
            <person name="Cullen D."/>
            <person name="Martin F."/>
            <person name="Rosso M.-N."/>
            <person name="Henrissat B."/>
            <person name="Hibbett D."/>
            <person name="Martinez A.T."/>
            <person name="Grigoriev I.V."/>
        </authorList>
    </citation>
    <scope>NUCLEOTIDE SEQUENCE</scope>
    <source>
        <strain evidence="1">CBS 247.69</strain>
    </source>
</reference>
<accession>A0A9P6CGA8</accession>
<dbReference type="Proteomes" id="UP000807353">
    <property type="component" value="Unassembled WGS sequence"/>
</dbReference>
<dbReference type="OrthoDB" id="3365698at2759"/>
<name>A0A9P6CGA8_9AGAR</name>